<dbReference type="RefSeq" id="WP_146132943.1">
    <property type="nucleotide sequence ID" value="NZ_PVTI01000018.1"/>
</dbReference>
<accession>A0A2T0UFN4</accession>
<keyword evidence="1" id="KW-0732">Signal</keyword>
<keyword evidence="3" id="KW-1185">Reference proteome</keyword>
<evidence type="ECO:0000313" key="2">
    <source>
        <dbReference type="EMBL" id="PRY56668.1"/>
    </source>
</evidence>
<feature type="signal peptide" evidence="1">
    <location>
        <begin position="1"/>
        <end position="27"/>
    </location>
</feature>
<gene>
    <name evidence="2" type="ORF">BCF74_11863</name>
</gene>
<organism evidence="2 3">
    <name type="scientific">Knoellia remsis</name>
    <dbReference type="NCBI Taxonomy" id="407159"/>
    <lineage>
        <taxon>Bacteria</taxon>
        <taxon>Bacillati</taxon>
        <taxon>Actinomycetota</taxon>
        <taxon>Actinomycetes</taxon>
        <taxon>Micrococcales</taxon>
        <taxon>Intrasporangiaceae</taxon>
        <taxon>Knoellia</taxon>
    </lineage>
</organism>
<sequence length="191" mass="20142">MSRYTRILSTALVSGAVLVGASTQAVAARPAPTIPDVAPETMAGQPLQWDLGNYPLTPTVSGAQVCDPANEGATATLMGRQWTYYDGSNDLDQLSADLTVTLWKNARNALQDVATDGGVCSLIEGWAPTTWEGTNPRTHLLLTDGDSYAAVVAQGKYVVSVVIRDWSGDAATPEEAREAAIAGVEDTLDNF</sequence>
<dbReference type="Proteomes" id="UP000237822">
    <property type="component" value="Unassembled WGS sequence"/>
</dbReference>
<name>A0A2T0UFN4_9MICO</name>
<protein>
    <recommendedName>
        <fullName evidence="4">PknH-like protein</fullName>
    </recommendedName>
</protein>
<comment type="caution">
    <text evidence="2">The sequence shown here is derived from an EMBL/GenBank/DDBJ whole genome shotgun (WGS) entry which is preliminary data.</text>
</comment>
<proteinExistence type="predicted"/>
<evidence type="ECO:0000256" key="1">
    <source>
        <dbReference type="SAM" id="SignalP"/>
    </source>
</evidence>
<dbReference type="OrthoDB" id="4843756at2"/>
<dbReference type="AlphaFoldDB" id="A0A2T0UFN4"/>
<evidence type="ECO:0000313" key="3">
    <source>
        <dbReference type="Proteomes" id="UP000237822"/>
    </source>
</evidence>
<dbReference type="EMBL" id="PVTI01000018">
    <property type="protein sequence ID" value="PRY56668.1"/>
    <property type="molecule type" value="Genomic_DNA"/>
</dbReference>
<feature type="chain" id="PRO_5015723757" description="PknH-like protein" evidence="1">
    <location>
        <begin position="28"/>
        <end position="191"/>
    </location>
</feature>
<reference evidence="2 3" key="1">
    <citation type="submission" date="2018-03" db="EMBL/GenBank/DDBJ databases">
        <title>Genomic Encyclopedia of Archaeal and Bacterial Type Strains, Phase II (KMG-II): from individual species to whole genera.</title>
        <authorList>
            <person name="Goeker M."/>
        </authorList>
    </citation>
    <scope>NUCLEOTIDE SEQUENCE [LARGE SCALE GENOMIC DNA]</scope>
    <source>
        <strain evidence="2 3">ATCC BAA-1496</strain>
    </source>
</reference>
<evidence type="ECO:0008006" key="4">
    <source>
        <dbReference type="Google" id="ProtNLM"/>
    </source>
</evidence>